<sequence length="192" mass="22155">MKYNIEYLKLSYRILQEDIDAIDFQFFSPDSSSAETLLTSNYLSQSWIAPFKVNGVTFPTAEHWMIYQKARLFEDQEIAAKVMSTKHPDDVKSLGRKITGFVEEVWDCHKYNIVLEGNYCKFLQNESLLNILLATKTAILAEASSTDEVWGIGLSMEDNRIRNPLLWPGQNLLGFALMEVRDLLIENYENEK</sequence>
<proteinExistence type="predicted"/>
<feature type="domain" description="NADAR" evidence="3">
    <location>
        <begin position="40"/>
        <end position="184"/>
    </location>
</feature>
<dbReference type="Proteomes" id="UP000321291">
    <property type="component" value="Chromosome"/>
</dbReference>
<reference evidence="4 5" key="1">
    <citation type="journal article" date="2017" name="Int. J. Syst. Evol. Microbiol.">
        <title>Arachidicoccus ginsenosidivorans sp. nov., with ginsenoside-converting activity isolated from ginseng cultivating soil.</title>
        <authorList>
            <person name="Siddiqi M.Z."/>
            <person name="Aslam Z."/>
            <person name="Im W.T."/>
        </authorList>
    </citation>
    <scope>NUCLEOTIDE SEQUENCE [LARGE SCALE GENOMIC DNA]</scope>
    <source>
        <strain evidence="4 5">Gsoil 809</strain>
    </source>
</reference>
<dbReference type="AlphaFoldDB" id="A0A5B8VL35"/>
<dbReference type="OrthoDB" id="67297at2"/>
<name>A0A5B8VL35_9BACT</name>
<evidence type="ECO:0000313" key="4">
    <source>
        <dbReference type="EMBL" id="QEC72304.1"/>
    </source>
</evidence>
<evidence type="ECO:0000259" key="3">
    <source>
        <dbReference type="Pfam" id="PF08719"/>
    </source>
</evidence>
<dbReference type="Gene3D" id="1.10.357.40">
    <property type="entry name" value="YbiA-like"/>
    <property type="match status" value="1"/>
</dbReference>
<protein>
    <submittedName>
        <fullName evidence="4">NADAR family protein</fullName>
    </submittedName>
</protein>
<dbReference type="KEGG" id="agi:FSB73_12090"/>
<dbReference type="SUPFAM" id="SSF143990">
    <property type="entry name" value="YbiA-like"/>
    <property type="match status" value="1"/>
</dbReference>
<comment type="catalytic activity">
    <reaction evidence="1">
        <text>5-amino-6-(5-phospho-D-ribosylamino)uracil + H2O = 5,6-diaminouracil + D-ribose 5-phosphate</text>
        <dbReference type="Rhea" id="RHEA:55020"/>
        <dbReference type="ChEBI" id="CHEBI:15377"/>
        <dbReference type="ChEBI" id="CHEBI:46252"/>
        <dbReference type="ChEBI" id="CHEBI:58453"/>
        <dbReference type="ChEBI" id="CHEBI:78346"/>
    </reaction>
</comment>
<evidence type="ECO:0000256" key="2">
    <source>
        <dbReference type="ARBA" id="ARBA00000751"/>
    </source>
</evidence>
<dbReference type="EMBL" id="CP042434">
    <property type="protein sequence ID" value="QEC72304.1"/>
    <property type="molecule type" value="Genomic_DNA"/>
</dbReference>
<organism evidence="4 5">
    <name type="scientific">Arachidicoccus ginsenosidivorans</name>
    <dbReference type="NCBI Taxonomy" id="496057"/>
    <lineage>
        <taxon>Bacteria</taxon>
        <taxon>Pseudomonadati</taxon>
        <taxon>Bacteroidota</taxon>
        <taxon>Chitinophagia</taxon>
        <taxon>Chitinophagales</taxon>
        <taxon>Chitinophagaceae</taxon>
        <taxon>Arachidicoccus</taxon>
    </lineage>
</organism>
<dbReference type="NCBIfam" id="TIGR02464">
    <property type="entry name" value="ribofla_fusion"/>
    <property type="match status" value="1"/>
</dbReference>
<dbReference type="Pfam" id="PF08719">
    <property type="entry name" value="NADAR"/>
    <property type="match status" value="1"/>
</dbReference>
<evidence type="ECO:0000256" key="1">
    <source>
        <dbReference type="ARBA" id="ARBA00000022"/>
    </source>
</evidence>
<evidence type="ECO:0000313" key="5">
    <source>
        <dbReference type="Proteomes" id="UP000321291"/>
    </source>
</evidence>
<comment type="catalytic activity">
    <reaction evidence="2">
        <text>2,5-diamino-6-hydroxy-4-(5-phosphoribosylamino)-pyrimidine + H2O = 2,5,6-triamino-4-hydroxypyrimidine + D-ribose 5-phosphate</text>
        <dbReference type="Rhea" id="RHEA:23436"/>
        <dbReference type="ChEBI" id="CHEBI:15377"/>
        <dbReference type="ChEBI" id="CHEBI:58614"/>
        <dbReference type="ChEBI" id="CHEBI:78346"/>
        <dbReference type="ChEBI" id="CHEBI:137796"/>
    </reaction>
</comment>
<dbReference type="RefSeq" id="WP_146782418.1">
    <property type="nucleotide sequence ID" value="NZ_CP042434.1"/>
</dbReference>
<dbReference type="InterPro" id="IPR037238">
    <property type="entry name" value="YbiA-like_sf"/>
</dbReference>
<dbReference type="InterPro" id="IPR012816">
    <property type="entry name" value="NADAR"/>
</dbReference>
<dbReference type="CDD" id="cd15457">
    <property type="entry name" value="NADAR"/>
    <property type="match status" value="1"/>
</dbReference>
<keyword evidence="5" id="KW-1185">Reference proteome</keyword>
<gene>
    <name evidence="4" type="ORF">FSB73_12090</name>
</gene>
<accession>A0A5B8VL35</accession>